<name>A0A4U6RCR1_BRAEL</name>
<evidence type="ECO:0000313" key="3">
    <source>
        <dbReference type="EMBL" id="TKV70862.1"/>
    </source>
</evidence>
<dbReference type="AlphaFoldDB" id="A0A4U6RCR1"/>
<dbReference type="InterPro" id="IPR027417">
    <property type="entry name" value="P-loop_NTPase"/>
</dbReference>
<feature type="domain" description="IstB-like ATP-binding" evidence="2">
    <location>
        <begin position="2"/>
        <end position="47"/>
    </location>
</feature>
<feature type="region of interest" description="Disordered" evidence="1">
    <location>
        <begin position="40"/>
        <end position="62"/>
    </location>
</feature>
<accession>A0A4U6RCR1</accession>
<evidence type="ECO:0000313" key="4">
    <source>
        <dbReference type="Proteomes" id="UP000305095"/>
    </source>
</evidence>
<gene>
    <name evidence="3" type="ORF">FDV58_41160</name>
</gene>
<dbReference type="GO" id="GO:0005524">
    <property type="term" value="F:ATP binding"/>
    <property type="evidence" value="ECO:0007669"/>
    <property type="project" value="InterPro"/>
</dbReference>
<dbReference type="EMBL" id="SZZP01000061">
    <property type="protein sequence ID" value="TKV70862.1"/>
    <property type="molecule type" value="Genomic_DNA"/>
</dbReference>
<dbReference type="Gene3D" id="3.40.50.300">
    <property type="entry name" value="P-loop containing nucleotide triphosphate hydrolases"/>
    <property type="match status" value="1"/>
</dbReference>
<protein>
    <submittedName>
        <fullName evidence="3">AAA family ATPase</fullName>
    </submittedName>
</protein>
<dbReference type="Proteomes" id="UP000305095">
    <property type="component" value="Unassembled WGS sequence"/>
</dbReference>
<feature type="non-terminal residue" evidence="3">
    <location>
        <position position="1"/>
    </location>
</feature>
<evidence type="ECO:0000256" key="1">
    <source>
        <dbReference type="SAM" id="MobiDB-lite"/>
    </source>
</evidence>
<reference evidence="3 4" key="1">
    <citation type="submission" date="2019-05" db="EMBL/GenBank/DDBJ databases">
        <title>Draft Genome of Bradyrhizobium elkanii strain SEMIA 938, Used in Commercial Inoculants for Lupinus spp. in Brazil.</title>
        <authorList>
            <person name="Hungria M."/>
            <person name="Delamuta J.R.M."/>
            <person name="Ribeiro R.A."/>
            <person name="Nogueira M.A."/>
        </authorList>
    </citation>
    <scope>NUCLEOTIDE SEQUENCE [LARGE SCALE GENOMIC DNA]</scope>
    <source>
        <strain evidence="3 4">Semia 938</strain>
    </source>
</reference>
<dbReference type="InterPro" id="IPR002611">
    <property type="entry name" value="IstB_ATP-bd"/>
</dbReference>
<comment type="caution">
    <text evidence="3">The sequence shown here is derived from an EMBL/GenBank/DDBJ whole genome shotgun (WGS) entry which is preliminary data.</text>
</comment>
<dbReference type="Pfam" id="PF01695">
    <property type="entry name" value="IstB_IS21"/>
    <property type="match status" value="1"/>
</dbReference>
<proteinExistence type="predicted"/>
<organism evidence="3 4">
    <name type="scientific">Bradyrhizobium elkanii</name>
    <dbReference type="NCBI Taxonomy" id="29448"/>
    <lineage>
        <taxon>Bacteria</taxon>
        <taxon>Pseudomonadati</taxon>
        <taxon>Pseudomonadota</taxon>
        <taxon>Alphaproteobacteria</taxon>
        <taxon>Hyphomicrobiales</taxon>
        <taxon>Nitrobacteraceae</taxon>
        <taxon>Bradyrhizobium</taxon>
    </lineage>
</organism>
<evidence type="ECO:0000259" key="2">
    <source>
        <dbReference type="Pfam" id="PF01695"/>
    </source>
</evidence>
<dbReference type="RefSeq" id="WP_170991852.1">
    <property type="nucleotide sequence ID" value="NZ_SZZP01000061.1"/>
</dbReference>
<sequence length="62" mass="6946">LITAQLPVAQWHDMIGEPTIADAILDRIIHNSHRIALEGDSMRRKKAARPLTDVENSETNTN</sequence>